<comment type="caution">
    <text evidence="1">The sequence shown here is derived from an EMBL/GenBank/DDBJ whole genome shotgun (WGS) entry which is preliminary data.</text>
</comment>
<dbReference type="EMBL" id="VDLU01000001">
    <property type="protein sequence ID" value="TNJ29561.1"/>
    <property type="molecule type" value="Genomic_DNA"/>
</dbReference>
<dbReference type="Proteomes" id="UP000315496">
    <property type="component" value="Chromosome 1"/>
</dbReference>
<dbReference type="OrthoDB" id="10249377at2759"/>
<gene>
    <name evidence="1" type="ORF">GMRT_11645</name>
</gene>
<keyword evidence="2" id="KW-1185">Reference proteome</keyword>
<organism evidence="1 2">
    <name type="scientific">Giardia muris</name>
    <dbReference type="NCBI Taxonomy" id="5742"/>
    <lineage>
        <taxon>Eukaryota</taxon>
        <taxon>Metamonada</taxon>
        <taxon>Diplomonadida</taxon>
        <taxon>Hexamitidae</taxon>
        <taxon>Giardiinae</taxon>
        <taxon>Giardia</taxon>
    </lineage>
</organism>
<dbReference type="AlphaFoldDB" id="A0A4Z1TAM3"/>
<proteinExistence type="predicted"/>
<name>A0A4Z1TAM3_GIAMU</name>
<evidence type="ECO:0000313" key="2">
    <source>
        <dbReference type="Proteomes" id="UP000315496"/>
    </source>
</evidence>
<dbReference type="VEuPathDB" id="GiardiaDB:GMRT_11645"/>
<protein>
    <submittedName>
        <fullName evidence="1">Uncharacterized protein</fullName>
    </submittedName>
</protein>
<evidence type="ECO:0000313" key="1">
    <source>
        <dbReference type="EMBL" id="TNJ29561.1"/>
    </source>
</evidence>
<reference evidence="1 2" key="1">
    <citation type="submission" date="2019-05" db="EMBL/GenBank/DDBJ databases">
        <title>The compact genome of Giardia muris reveals important steps in the evolution of intestinal protozoan parasites.</title>
        <authorList>
            <person name="Xu F."/>
            <person name="Jimenez-Gonzalez A."/>
            <person name="Einarsson E."/>
            <person name="Astvaldsson A."/>
            <person name="Peirasmaki D."/>
            <person name="Eckmann L."/>
            <person name="Andersson J.O."/>
            <person name="Svard S.G."/>
            <person name="Jerlstrom-Hultqvist J."/>
        </authorList>
    </citation>
    <scope>NUCLEOTIDE SEQUENCE [LARGE SCALE GENOMIC DNA]</scope>
    <source>
        <strain evidence="1 2">Roberts-Thomson</strain>
    </source>
</reference>
<accession>A0A4Z1TAM3</accession>
<sequence>MSLSDNSLNLDESVCPPGSAHSPVTLISNDFLPPGVGRGQVIQYQTPMVVETPTLHHDSSEYLHDAVEGIIQMKSALEARFNNIEDKLEHIANNQRALSDSRSLPRDDITGSVATRVGEKDSPDPPGILSPNLICISPDQLNRLVEEKVTAKLMEMQQMFISQSLAEVRIRSLENSLDIINRSITNLSAQSGSFPMNQVTIRPNPVQTVIEPPEYTTFQPHAAKPSLISLDMSMQNSTNRGAPAQALYDTTDHGHLSSISYTASHSNAAHYPTTESAMRRSYIPNSIIQTPIHAPSVLSQDSGRIKGVIDNIRRQAGLQISQ</sequence>